<keyword evidence="7" id="KW-1185">Reference proteome</keyword>
<dbReference type="Pfam" id="PF23197">
    <property type="entry name" value="IG_AIR9"/>
    <property type="match status" value="8"/>
</dbReference>
<dbReference type="PANTHER" id="PTHR31149">
    <property type="entry name" value="EXPRESSED PROTEIN"/>
    <property type="match status" value="1"/>
</dbReference>
<dbReference type="Gene3D" id="2.60.40.2700">
    <property type="match status" value="5"/>
</dbReference>
<evidence type="ECO:0000256" key="1">
    <source>
        <dbReference type="ARBA" id="ARBA00022614"/>
    </source>
</evidence>
<evidence type="ECO:0000256" key="3">
    <source>
        <dbReference type="SAM" id="MobiDB-lite"/>
    </source>
</evidence>
<sequence>MAEVNVNTSIEAQTRAKAGAKSLSSSLDGAAGVGKSSGSALQGSRRENTPTRRPLTKSDAGPQTRRPKTPVAPTPVQLPRVASIPAGRRSSGEGDAQVERRPSSAAGERRMSGEGSAESDFKLDLRAQDLKALRPALIGVSKRIEFVYLRHNRLQSLEGIEVLKNLKILDASFNELSDSCLPQLQQLQSLQQLFLAGNQLQSLTSLPQLPNLEFLSVSGNAITSLAMHSLPRLEVLAASNNRITSLRDLPHLPAIEALRLDGNEFASRPHARAIAIILAGPTLRKLDGEAVTEEEHRRALELPPHTIPCLRAGWDVAEEHDSAELGTEGASSNLRPEHVQESTAAFLTSQHSQHAPPHCHVTKFVIDQPKEGELCHCDFAFASESETEEDLVLKYRWYRGPRHGFAFRSIADVTSTVYEPQAVDVGLCLKVECTPVFQGTEYPPVFVISREVVAGGRVPKIQSIRVSGEAMEMGRLVGSVSVAWCGAKPGRSRVSWRRTSPSGETTVIEGADQTEYEVTSSDVGSKLQFHYQPLSEAGAVGEAQCAETEVVQAVPPAVGDVEIVGKPVVNRTLKGKGTYVGGKEGPSRYEWLREREGTSELELATEPNDGLEYVLIQADLGARIHFKYIPVNIAGTAGEARTATTGPVMQAPPHVKKLSIVGDVMETRAVRLEATYVHADESLTTVQWFGAKEARVPSTEVEEAGMGWTSFSEGTTEKSFVVPPEAVGRFLVAKVTPRRPDEAGSSTYACTNDAVEMLPPVVRAVTVSGTVKEGEKLTASYKYDGGHEGASEFAWYSHKDGSDSGTLIPGSQGALEYTVRPEDVGRHVSFQCTPIRRDGGRGEMQRHFNAEKVEGGLPSVSNLRIEGSTTEGAELRVEKDYVGGMEGASGYRWHLLTSDGQQGEIEGVTGPVYTVRTSDVGAMINVECTPVRSDGVEGETLFSPLRGPILACPPQCEKLVFRGEAVEGEILSFEATYRGGAMGTSVAEWTRVEQDGQETVVSNQEAIRLRKADVGCRLRLTYTPVRSDLATGEPVSLLSEVVTQGGPLGLELTLPSTPVEDQELDPRAVYFGGEEGPSEWQWYRSKDPPRAEASSRASWTPIAHTRKYTPGLADVGCYLILEWTPVRADGNKGAPLDAFATSPVEPAPPEVLAIEVRESGQGGFVGIAQYHGGLEGASRKQWLREQEKGKLVPIPGATSNMYEPGEEDYSGKLVYSYTPVRTDGTEGTTVFSEPGGTVYPELPGLGRLTISGKVAEGQMLTALEDLPGGDKQQDLWRRFKKEIKYQWSRSAPGSPEHFSPLPAQRSVSYKVRLDDVGRHLKCECTVVDVFGRAAPPVACVTDVVKAAEPKIERLQVDGRGFHTSTYAVRGTYSGGREGKSVIQWFRASGAKPNEDLTPIPGATGPVYEAQLDDVGSRLAARYTPVRDDGAVGEPVIVLTAPIAVDPEVAREVKNILDGGAAKFETGAGAERRVVDVNRKRIKVVRPGLSKASFSTVEVKGTYAPPFKVELFGDDPNRLKIVIDDENDIELVVHTRNTRDVIALAVRGFAQRFH</sequence>
<dbReference type="STRING" id="105231.A0A1Y1HID7"/>
<gene>
    <name evidence="6" type="ORF">KFL_000100160</name>
</gene>
<feature type="compositionally biased region" description="Low complexity" evidence="3">
    <location>
        <begin position="16"/>
        <end position="40"/>
    </location>
</feature>
<dbReference type="Pfam" id="PF23218">
    <property type="entry name" value="PH_AIR9"/>
    <property type="match status" value="1"/>
</dbReference>
<dbReference type="Proteomes" id="UP000054558">
    <property type="component" value="Unassembled WGS sequence"/>
</dbReference>
<accession>A0A1Y1HID7</accession>
<dbReference type="Pfam" id="PF12799">
    <property type="entry name" value="LRR_4"/>
    <property type="match status" value="1"/>
</dbReference>
<evidence type="ECO:0000259" key="5">
    <source>
        <dbReference type="Pfam" id="PF23218"/>
    </source>
</evidence>
<evidence type="ECO:0000256" key="2">
    <source>
        <dbReference type="ARBA" id="ARBA00022737"/>
    </source>
</evidence>
<dbReference type="PANTHER" id="PTHR31149:SF11">
    <property type="entry name" value="187-KDA MICROTUBULE-ASSOCIATED PROTEIN AIR9"/>
    <property type="match status" value="1"/>
</dbReference>
<keyword evidence="1" id="KW-0433">Leucine-rich repeat</keyword>
<name>A0A1Y1HID7_KLENI</name>
<feature type="region of interest" description="Disordered" evidence="3">
    <location>
        <begin position="1"/>
        <end position="118"/>
    </location>
</feature>
<feature type="domain" description="AIR9-like A9" evidence="4">
    <location>
        <begin position="955"/>
        <end position="1039"/>
    </location>
</feature>
<dbReference type="PROSITE" id="PS51450">
    <property type="entry name" value="LRR"/>
    <property type="match status" value="2"/>
</dbReference>
<proteinExistence type="predicted"/>
<dbReference type="InterPro" id="IPR025875">
    <property type="entry name" value="Leu-rich_rpt_4"/>
</dbReference>
<feature type="domain" description="AIR9-like A9" evidence="4">
    <location>
        <begin position="762"/>
        <end position="845"/>
    </location>
</feature>
<dbReference type="SUPFAM" id="SSF52075">
    <property type="entry name" value="Outer arm dynein light chain 1"/>
    <property type="match status" value="1"/>
</dbReference>
<feature type="domain" description="AIR9-like A9" evidence="4">
    <location>
        <begin position="1056"/>
        <end position="1136"/>
    </location>
</feature>
<reference evidence="6 7" key="1">
    <citation type="journal article" date="2014" name="Nat. Commun.">
        <title>Klebsormidium flaccidum genome reveals primary factors for plant terrestrial adaptation.</title>
        <authorList>
            <person name="Hori K."/>
            <person name="Maruyama F."/>
            <person name="Fujisawa T."/>
            <person name="Togashi T."/>
            <person name="Yamamoto N."/>
            <person name="Seo M."/>
            <person name="Sato S."/>
            <person name="Yamada T."/>
            <person name="Mori H."/>
            <person name="Tajima N."/>
            <person name="Moriyama T."/>
            <person name="Ikeuchi M."/>
            <person name="Watanabe M."/>
            <person name="Wada H."/>
            <person name="Kobayashi K."/>
            <person name="Saito M."/>
            <person name="Masuda T."/>
            <person name="Sasaki-Sekimoto Y."/>
            <person name="Mashiguchi K."/>
            <person name="Awai K."/>
            <person name="Shimojima M."/>
            <person name="Masuda S."/>
            <person name="Iwai M."/>
            <person name="Nobusawa T."/>
            <person name="Narise T."/>
            <person name="Kondo S."/>
            <person name="Saito H."/>
            <person name="Sato R."/>
            <person name="Murakawa M."/>
            <person name="Ihara Y."/>
            <person name="Oshima-Yamada Y."/>
            <person name="Ohtaka K."/>
            <person name="Satoh M."/>
            <person name="Sonobe K."/>
            <person name="Ishii M."/>
            <person name="Ohtani R."/>
            <person name="Kanamori-Sato M."/>
            <person name="Honoki R."/>
            <person name="Miyazaki D."/>
            <person name="Mochizuki H."/>
            <person name="Umetsu J."/>
            <person name="Higashi K."/>
            <person name="Shibata D."/>
            <person name="Kamiya Y."/>
            <person name="Sato N."/>
            <person name="Nakamura Y."/>
            <person name="Tabata S."/>
            <person name="Ida S."/>
            <person name="Kurokawa K."/>
            <person name="Ohta H."/>
        </authorList>
    </citation>
    <scope>NUCLEOTIDE SEQUENCE [LARGE SCALE GENOMIC DNA]</scope>
    <source>
        <strain evidence="6 7">NIES-2285</strain>
    </source>
</reference>
<feature type="domain" description="AIR9-like A9" evidence="4">
    <location>
        <begin position="1351"/>
        <end position="1438"/>
    </location>
</feature>
<keyword evidence="2" id="KW-0677">Repeat</keyword>
<feature type="domain" description="AIR9-like A9" evidence="4">
    <location>
        <begin position="558"/>
        <end position="644"/>
    </location>
</feature>
<evidence type="ECO:0000259" key="4">
    <source>
        <dbReference type="Pfam" id="PF23197"/>
    </source>
</evidence>
<organism evidence="6 7">
    <name type="scientific">Klebsormidium nitens</name>
    <name type="common">Green alga</name>
    <name type="synonym">Ulothrix nitens</name>
    <dbReference type="NCBI Taxonomy" id="105231"/>
    <lineage>
        <taxon>Eukaryota</taxon>
        <taxon>Viridiplantae</taxon>
        <taxon>Streptophyta</taxon>
        <taxon>Klebsormidiophyceae</taxon>
        <taxon>Klebsormidiales</taxon>
        <taxon>Klebsormidiaceae</taxon>
        <taxon>Klebsormidium</taxon>
    </lineage>
</organism>
<feature type="compositionally biased region" description="Basic and acidic residues" evidence="3">
    <location>
        <begin position="97"/>
        <end position="112"/>
    </location>
</feature>
<dbReference type="InterPro" id="IPR056287">
    <property type="entry name" value="PH_AIR9"/>
</dbReference>
<protein>
    <submittedName>
        <fullName evidence="6">AIR9 protein</fullName>
    </submittedName>
</protein>
<feature type="domain" description="AIR9-like A9" evidence="4">
    <location>
        <begin position="859"/>
        <end position="940"/>
    </location>
</feature>
<evidence type="ECO:0000313" key="7">
    <source>
        <dbReference type="Proteomes" id="UP000054558"/>
    </source>
</evidence>
<dbReference type="OrthoDB" id="1904536at2759"/>
<dbReference type="Gene3D" id="3.80.10.10">
    <property type="entry name" value="Ribonuclease Inhibitor"/>
    <property type="match status" value="2"/>
</dbReference>
<dbReference type="SMART" id="SM00364">
    <property type="entry name" value="LRR_BAC"/>
    <property type="match status" value="4"/>
</dbReference>
<feature type="compositionally biased region" description="Polar residues" evidence="3">
    <location>
        <begin position="1"/>
        <end position="12"/>
    </location>
</feature>
<dbReference type="InterPro" id="IPR001611">
    <property type="entry name" value="Leu-rich_rpt"/>
</dbReference>
<feature type="domain" description="AIR9 PH-like" evidence="5">
    <location>
        <begin position="1464"/>
        <end position="1552"/>
    </location>
</feature>
<dbReference type="OMA" id="TIFRWIL"/>
<evidence type="ECO:0000313" key="6">
    <source>
        <dbReference type="EMBL" id="GAQ78250.1"/>
    </source>
</evidence>
<feature type="domain" description="AIR9-like A9" evidence="4">
    <location>
        <begin position="1167"/>
        <end position="1230"/>
    </location>
</feature>
<feature type="domain" description="AIR9-like A9" evidence="4">
    <location>
        <begin position="461"/>
        <end position="546"/>
    </location>
</feature>
<dbReference type="InterPro" id="IPR056284">
    <property type="entry name" value="AIR9-like_A9"/>
</dbReference>
<dbReference type="InterPro" id="IPR032675">
    <property type="entry name" value="LRR_dom_sf"/>
</dbReference>
<dbReference type="EMBL" id="DF236959">
    <property type="protein sequence ID" value="GAQ78250.1"/>
    <property type="molecule type" value="Genomic_DNA"/>
</dbReference>
<dbReference type="SMART" id="SM00365">
    <property type="entry name" value="LRR_SD22"/>
    <property type="match status" value="4"/>
</dbReference>